<protein>
    <submittedName>
        <fullName evidence="2">Uncharacterized protein</fullName>
    </submittedName>
</protein>
<proteinExistence type="predicted"/>
<dbReference type="InterPro" id="IPR027417">
    <property type="entry name" value="P-loop_NTPase"/>
</dbReference>
<dbReference type="SUPFAM" id="SSF52540">
    <property type="entry name" value="P-loop containing nucleoside triphosphate hydrolases"/>
    <property type="match status" value="1"/>
</dbReference>
<evidence type="ECO:0000313" key="3">
    <source>
        <dbReference type="Proteomes" id="UP000314251"/>
    </source>
</evidence>
<reference evidence="2" key="1">
    <citation type="submission" date="2019-10" db="EMBL/GenBank/DDBJ databases">
        <title>Nonomuraea sp. nov., isolated from Phyllanthus amarus.</title>
        <authorList>
            <person name="Klykleung N."/>
            <person name="Tanasupawat S."/>
        </authorList>
    </citation>
    <scope>NUCLEOTIDE SEQUENCE [LARGE SCALE GENOMIC DNA]</scope>
    <source>
        <strain evidence="2">3MP-10</strain>
    </source>
</reference>
<dbReference type="PANTHER" id="PTHR47691:SF3">
    <property type="entry name" value="HTH-TYPE TRANSCRIPTIONAL REGULATOR RV0890C-RELATED"/>
    <property type="match status" value="1"/>
</dbReference>
<gene>
    <name evidence="2" type="ORF">FH607_000645</name>
</gene>
<feature type="region of interest" description="Disordered" evidence="1">
    <location>
        <begin position="32"/>
        <end position="67"/>
    </location>
</feature>
<dbReference type="Proteomes" id="UP000314251">
    <property type="component" value="Unassembled WGS sequence"/>
</dbReference>
<dbReference type="SUPFAM" id="SSF46785">
    <property type="entry name" value="Winged helix' DNA-binding domain"/>
    <property type="match status" value="1"/>
</dbReference>
<dbReference type="InterPro" id="IPR036390">
    <property type="entry name" value="WH_DNA-bd_sf"/>
</dbReference>
<feature type="compositionally biased region" description="Low complexity" evidence="1">
    <location>
        <begin position="32"/>
        <end position="59"/>
    </location>
</feature>
<dbReference type="EMBL" id="VDLY02000001">
    <property type="protein sequence ID" value="KAB8171210.1"/>
    <property type="molecule type" value="Genomic_DNA"/>
</dbReference>
<organism evidence="2 3">
    <name type="scientific">Streptomyces mimosae</name>
    <dbReference type="NCBI Taxonomy" id="2586635"/>
    <lineage>
        <taxon>Bacteria</taxon>
        <taxon>Bacillati</taxon>
        <taxon>Actinomycetota</taxon>
        <taxon>Actinomycetes</taxon>
        <taxon>Kitasatosporales</taxon>
        <taxon>Streptomycetaceae</taxon>
        <taxon>Streptomyces</taxon>
    </lineage>
</organism>
<dbReference type="GO" id="GO:0043531">
    <property type="term" value="F:ADP binding"/>
    <property type="evidence" value="ECO:0007669"/>
    <property type="project" value="InterPro"/>
</dbReference>
<dbReference type="OrthoDB" id="581105at2"/>
<keyword evidence="3" id="KW-1185">Reference proteome</keyword>
<dbReference type="PANTHER" id="PTHR47691">
    <property type="entry name" value="REGULATOR-RELATED"/>
    <property type="match status" value="1"/>
</dbReference>
<sequence length="412" mass="44185">MRACGCSPGGVDAWLASHRRIALLDRTPPAGLLPSPALGARPGRPSPPAGRAAPGTALPSQLPSVPGAFTGREAELRALDRVTTGADGVGLVVVTGAPGIGKTSFALRYAHQVAERYADGHLHLDLRGHSRAPALRPIEALARLTRSLGDEAWRAPATEEEAAARYRSLLADRKVLLLLDNAASAEQVRPLLPGTPHGLTLVTSRRRLSGLLIWEGAHRIRLGVLPADDARRLLARLLGTRRVAAAPEQTQALISACAGLPLALRIAATQLADEPWRPLADYVAELRGHGLAALSLNDERRTVSSIFDLSYRKLDAVTRRVFRLLGLVPSRDITVDAVAAISGTTPATARGLLRSLTEAHLLDEHAPGQYRFHDLLRQYARQLAELEDPADARAEARERLSAWLYRTPTAAG</sequence>
<evidence type="ECO:0000256" key="1">
    <source>
        <dbReference type="SAM" id="MobiDB-lite"/>
    </source>
</evidence>
<dbReference type="PRINTS" id="PR00364">
    <property type="entry name" value="DISEASERSIST"/>
</dbReference>
<dbReference type="AlphaFoldDB" id="A0A5N6ATG2"/>
<accession>A0A5N6ATG2</accession>
<evidence type="ECO:0000313" key="2">
    <source>
        <dbReference type="EMBL" id="KAB8171210.1"/>
    </source>
</evidence>
<comment type="caution">
    <text evidence="2">The sequence shown here is derived from an EMBL/GenBank/DDBJ whole genome shotgun (WGS) entry which is preliminary data.</text>
</comment>
<dbReference type="Gene3D" id="3.40.50.300">
    <property type="entry name" value="P-loop containing nucleotide triphosphate hydrolases"/>
    <property type="match status" value="1"/>
</dbReference>
<name>A0A5N6ATG2_9ACTN</name>